<evidence type="ECO:0000256" key="4">
    <source>
        <dbReference type="ARBA" id="ARBA00022556"/>
    </source>
</evidence>
<evidence type="ECO:0000256" key="10">
    <source>
        <dbReference type="HAMAP-Rule" id="MF_00575"/>
    </source>
</evidence>
<dbReference type="OrthoDB" id="9783283at2"/>
<proteinExistence type="inferred from homology"/>
<evidence type="ECO:0000256" key="8">
    <source>
        <dbReference type="ARBA" id="ARBA00023136"/>
    </source>
</evidence>
<comment type="function">
    <text evidence="10">Hydrolyzes the pyrophosphate bond of UDP-2,3-diacylglucosamine to yield 2,3-diacylglucosamine 1-phosphate (lipid X) and UMP by catalyzing the attack of water at the alpha-P atom. Involved in the biosynthesis of lipid A, a phosphorylated glycolipid that anchors the lipopolysaccharide to the outer membrane of the cell.</text>
</comment>
<dbReference type="Pfam" id="PF00149">
    <property type="entry name" value="Metallophos"/>
    <property type="match status" value="1"/>
</dbReference>
<feature type="binding site" evidence="10">
    <location>
        <position position="43"/>
    </location>
    <ligand>
        <name>Mn(2+)</name>
        <dbReference type="ChEBI" id="CHEBI:29035"/>
        <label>2</label>
    </ligand>
</feature>
<dbReference type="UniPathway" id="UPA00359">
    <property type="reaction ID" value="UER00480"/>
</dbReference>
<dbReference type="NCBIfam" id="TIGR01854">
    <property type="entry name" value="lipid_A_lpxH"/>
    <property type="match status" value="1"/>
</dbReference>
<accession>A0A4P7NYR1</accession>
<feature type="binding site" evidence="10">
    <location>
        <position position="198"/>
    </location>
    <ligand>
        <name>Mn(2+)</name>
        <dbReference type="ChEBI" id="CHEBI:29035"/>
        <label>2</label>
    </ligand>
</feature>
<evidence type="ECO:0000256" key="7">
    <source>
        <dbReference type="ARBA" id="ARBA00023098"/>
    </source>
</evidence>
<dbReference type="EC" id="3.6.1.54" evidence="10"/>
<dbReference type="GO" id="GO:0009245">
    <property type="term" value="P:lipid A biosynthetic process"/>
    <property type="evidence" value="ECO:0007669"/>
    <property type="project" value="UniProtKB-UniRule"/>
</dbReference>
<dbReference type="SUPFAM" id="SSF56300">
    <property type="entry name" value="Metallo-dependent phosphatases"/>
    <property type="match status" value="1"/>
</dbReference>
<keyword evidence="6 10" id="KW-0378">Hydrolase</keyword>
<name>A0A4P7NYR1_9GAMM</name>
<dbReference type="InterPro" id="IPR004843">
    <property type="entry name" value="Calcineurin-like_PHP"/>
</dbReference>
<dbReference type="InterPro" id="IPR010138">
    <property type="entry name" value="UDP-diacylglucosamine_Hdrlase"/>
</dbReference>
<keyword evidence="8 10" id="KW-0472">Membrane</keyword>
<evidence type="ECO:0000313" key="13">
    <source>
        <dbReference type="Proteomes" id="UP000296201"/>
    </source>
</evidence>
<dbReference type="InterPro" id="IPR029052">
    <property type="entry name" value="Metallo-depent_PP-like"/>
</dbReference>
<organism evidence="12 13">
    <name type="scientific">Hydrogenovibrio crunogenus</name>
    <dbReference type="NCBI Taxonomy" id="39765"/>
    <lineage>
        <taxon>Bacteria</taxon>
        <taxon>Pseudomonadati</taxon>
        <taxon>Pseudomonadota</taxon>
        <taxon>Gammaproteobacteria</taxon>
        <taxon>Thiotrichales</taxon>
        <taxon>Piscirickettsiaceae</taxon>
        <taxon>Hydrogenovibrio</taxon>
    </lineage>
</organism>
<keyword evidence="5 10" id="KW-0479">Metal-binding</keyword>
<evidence type="ECO:0000256" key="6">
    <source>
        <dbReference type="ARBA" id="ARBA00022801"/>
    </source>
</evidence>
<feature type="binding site" evidence="10">
    <location>
        <position position="11"/>
    </location>
    <ligand>
        <name>Mn(2+)</name>
        <dbReference type="ChEBI" id="CHEBI:29035"/>
        <label>1</label>
    </ligand>
</feature>
<feature type="binding site" evidence="10">
    <location>
        <position position="166"/>
    </location>
    <ligand>
        <name>substrate</name>
    </ligand>
</feature>
<dbReference type="PANTHER" id="PTHR34990">
    <property type="entry name" value="UDP-2,3-DIACYLGLUCOSAMINE HYDROLASE-RELATED"/>
    <property type="match status" value="1"/>
</dbReference>
<keyword evidence="1 10" id="KW-1003">Cell membrane</keyword>
<feature type="binding site" evidence="10">
    <location>
        <position position="198"/>
    </location>
    <ligand>
        <name>substrate</name>
    </ligand>
</feature>
<keyword evidence="3 10" id="KW-0997">Cell inner membrane</keyword>
<evidence type="ECO:0000259" key="11">
    <source>
        <dbReference type="Pfam" id="PF00149"/>
    </source>
</evidence>
<evidence type="ECO:0000256" key="2">
    <source>
        <dbReference type="ARBA" id="ARBA00022516"/>
    </source>
</evidence>
<feature type="binding site" evidence="10">
    <location>
        <position position="124"/>
    </location>
    <ligand>
        <name>substrate</name>
    </ligand>
</feature>
<evidence type="ECO:0000256" key="9">
    <source>
        <dbReference type="ARBA" id="ARBA00023211"/>
    </source>
</evidence>
<keyword evidence="13" id="KW-1185">Reference proteome</keyword>
<dbReference type="GO" id="GO:0019897">
    <property type="term" value="C:extrinsic component of plasma membrane"/>
    <property type="evidence" value="ECO:0007669"/>
    <property type="project" value="UniProtKB-UniRule"/>
</dbReference>
<dbReference type="AlphaFoldDB" id="A0A4P7NYR1"/>
<dbReference type="EMBL" id="CP032096">
    <property type="protein sequence ID" value="QBZ82941.1"/>
    <property type="molecule type" value="Genomic_DNA"/>
</dbReference>
<dbReference type="HAMAP" id="MF_00575">
    <property type="entry name" value="LpxH"/>
    <property type="match status" value="1"/>
</dbReference>
<protein>
    <recommendedName>
        <fullName evidence="10">UDP-2,3-diacylglucosamine hydrolase</fullName>
        <ecNumber evidence="10">3.6.1.54</ecNumber>
    </recommendedName>
    <alternativeName>
        <fullName evidence="10">UDP-2,3-diacylglucosamine diphosphatase</fullName>
    </alternativeName>
</protein>
<feature type="domain" description="Calcineurin-like phosphoesterase" evidence="11">
    <location>
        <begin position="5"/>
        <end position="202"/>
    </location>
</feature>
<dbReference type="NCBIfam" id="NF003743">
    <property type="entry name" value="PRK05340.1"/>
    <property type="match status" value="1"/>
</dbReference>
<feature type="binding site" evidence="10">
    <location>
        <position position="116"/>
    </location>
    <ligand>
        <name>Mn(2+)</name>
        <dbReference type="ChEBI" id="CHEBI:29035"/>
        <label>2</label>
    </ligand>
</feature>
<feature type="binding site" evidence="10">
    <location>
        <position position="43"/>
    </location>
    <ligand>
        <name>Mn(2+)</name>
        <dbReference type="ChEBI" id="CHEBI:29035"/>
        <label>1</label>
    </ligand>
</feature>
<evidence type="ECO:0000256" key="5">
    <source>
        <dbReference type="ARBA" id="ARBA00022723"/>
    </source>
</evidence>
<dbReference type="GO" id="GO:0008758">
    <property type="term" value="F:UDP-2,3-diacylglucosamine hydrolase activity"/>
    <property type="evidence" value="ECO:0007669"/>
    <property type="project" value="UniProtKB-UniRule"/>
</dbReference>
<dbReference type="Proteomes" id="UP000296201">
    <property type="component" value="Chromosome"/>
</dbReference>
<dbReference type="GO" id="GO:0005737">
    <property type="term" value="C:cytoplasm"/>
    <property type="evidence" value="ECO:0007669"/>
    <property type="project" value="InterPro"/>
</dbReference>
<sequence length="245" mass="28586">MSYTLFTADIHLHPDDLHPINQAFYQFLEFEAPKADALYILGDLFEMWVGDDIGLEAYATVIALFKKLTTKGTPVYLLYGNRDFLMRHAFWEATGIQHLKEPVTISLYDQSLLLLHGDVLCTDDKAFQRMRKILRNPIIMRLFLRLPKKKRLQVGDSMRRSSQQHTQHKSETIMDVNTKAIEHLMVKHPRCDHLIHGHTHRPAHHPFVVQNKQKHRWVLGDWRPETQILKISSSGTLELIEPKLI</sequence>
<comment type="cofactor">
    <cofactor evidence="10">
        <name>Mn(2+)</name>
        <dbReference type="ChEBI" id="CHEBI:29035"/>
    </cofactor>
    <text evidence="10">Binds 2 Mn(2+) ions per subunit in a binuclear metal center.</text>
</comment>
<feature type="binding site" evidence="10">
    <location>
        <position position="169"/>
    </location>
    <ligand>
        <name>substrate</name>
    </ligand>
</feature>
<dbReference type="GO" id="GO:0030145">
    <property type="term" value="F:manganese ion binding"/>
    <property type="evidence" value="ECO:0007669"/>
    <property type="project" value="UniProtKB-UniRule"/>
</dbReference>
<evidence type="ECO:0000256" key="1">
    <source>
        <dbReference type="ARBA" id="ARBA00022475"/>
    </source>
</evidence>
<dbReference type="PANTHER" id="PTHR34990:SF1">
    <property type="entry name" value="UDP-2,3-DIACYLGLUCOSAMINE HYDROLASE"/>
    <property type="match status" value="1"/>
</dbReference>
<feature type="binding site" evidence="10">
    <location>
        <position position="81"/>
    </location>
    <ligand>
        <name>Mn(2+)</name>
        <dbReference type="ChEBI" id="CHEBI:29035"/>
        <label>2</label>
    </ligand>
</feature>
<dbReference type="InterPro" id="IPR043461">
    <property type="entry name" value="LpxH-like"/>
</dbReference>
<evidence type="ECO:0000313" key="12">
    <source>
        <dbReference type="EMBL" id="QBZ82941.1"/>
    </source>
</evidence>
<keyword evidence="7 10" id="KW-0443">Lipid metabolism</keyword>
<reference evidence="12 13" key="1">
    <citation type="submission" date="2018-08" db="EMBL/GenBank/DDBJ databases">
        <title>Horizontal acquisition of hydrogen conversion ability and other habitat adaptations in Hydrogenovibrio crunogenus strains.</title>
        <authorList>
            <person name="Gonnella G."/>
            <person name="Adam N."/>
            <person name="Perner M."/>
        </authorList>
    </citation>
    <scope>NUCLEOTIDE SEQUENCE [LARGE SCALE GENOMIC DNA]</scope>
    <source>
        <strain evidence="12 13">SP-41</strain>
    </source>
</reference>
<feature type="binding site" evidence="10">
    <location>
        <begin position="81"/>
        <end position="82"/>
    </location>
    <ligand>
        <name>substrate</name>
    </ligand>
</feature>
<keyword evidence="9 10" id="KW-0464">Manganese</keyword>
<keyword evidence="2 10" id="KW-0444">Lipid biosynthesis</keyword>
<comment type="similarity">
    <text evidence="10">Belongs to the LpxH family.</text>
</comment>
<comment type="catalytic activity">
    <reaction evidence="10">
        <text>UDP-2-N,3-O-bis[(3R)-3-hydroxytetradecanoyl]-alpha-D-glucosamine + H2O = 2-N,3-O-bis[(3R)-3-hydroxytetradecanoyl]-alpha-D-glucosaminyl 1-phosphate + UMP + 2 H(+)</text>
        <dbReference type="Rhea" id="RHEA:25213"/>
        <dbReference type="ChEBI" id="CHEBI:15377"/>
        <dbReference type="ChEBI" id="CHEBI:15378"/>
        <dbReference type="ChEBI" id="CHEBI:57865"/>
        <dbReference type="ChEBI" id="CHEBI:57957"/>
        <dbReference type="ChEBI" id="CHEBI:78847"/>
        <dbReference type="EC" id="3.6.1.54"/>
    </reaction>
</comment>
<comment type="pathway">
    <text evidence="10">Glycolipid biosynthesis; lipid IV(A) biosynthesis; lipid IV(A) from (3R)-3-hydroxytetradecanoyl-[acyl-carrier-protein] and UDP-N-acetyl-alpha-D-glucosamine: step 4/6.</text>
</comment>
<feature type="binding site" evidence="10">
    <location>
        <position position="9"/>
    </location>
    <ligand>
        <name>Mn(2+)</name>
        <dbReference type="ChEBI" id="CHEBI:29035"/>
        <label>1</label>
    </ligand>
</feature>
<dbReference type="RefSeq" id="WP_135795605.1">
    <property type="nucleotide sequence ID" value="NZ_CP032096.1"/>
</dbReference>
<feature type="binding site" evidence="10">
    <location>
        <position position="200"/>
    </location>
    <ligand>
        <name>Mn(2+)</name>
        <dbReference type="ChEBI" id="CHEBI:29035"/>
        <label>1</label>
    </ligand>
</feature>
<feature type="binding site" evidence="10">
    <location>
        <position position="162"/>
    </location>
    <ligand>
        <name>substrate</name>
    </ligand>
</feature>
<comment type="subcellular location">
    <subcellularLocation>
        <location evidence="10">Cell inner membrane</location>
        <topology evidence="10">Peripheral membrane protein</topology>
        <orientation evidence="10">Cytoplasmic side</orientation>
    </subcellularLocation>
</comment>
<gene>
    <name evidence="12" type="primary">lpxH_1</name>
    <name evidence="10" type="synonym">lpxH</name>
    <name evidence="12" type="ORF">GHNINEIG_00982</name>
</gene>
<keyword evidence="4 10" id="KW-0441">Lipid A biosynthesis</keyword>
<evidence type="ECO:0000256" key="3">
    <source>
        <dbReference type="ARBA" id="ARBA00022519"/>
    </source>
</evidence>
<dbReference type="Gene3D" id="3.60.21.10">
    <property type="match status" value="1"/>
</dbReference>
<dbReference type="CDD" id="cd07398">
    <property type="entry name" value="MPP_YbbF-LpxH"/>
    <property type="match status" value="1"/>
</dbReference>